<keyword evidence="2" id="KW-1185">Reference proteome</keyword>
<evidence type="ECO:0000313" key="2">
    <source>
        <dbReference type="Proteomes" id="UP000244173"/>
    </source>
</evidence>
<name>A0A2S0P8B9_9NEIS</name>
<dbReference type="KEGG" id="maer:DAI18_05680"/>
<organism evidence="1 2">
    <name type="scientific">Microvirgula aerodenitrificans</name>
    <dbReference type="NCBI Taxonomy" id="57480"/>
    <lineage>
        <taxon>Bacteria</taxon>
        <taxon>Pseudomonadati</taxon>
        <taxon>Pseudomonadota</taxon>
        <taxon>Betaproteobacteria</taxon>
        <taxon>Neisseriales</taxon>
        <taxon>Aquaspirillaceae</taxon>
        <taxon>Microvirgula</taxon>
    </lineage>
</organism>
<sequence length="235" mass="26002">MTTPAWRATSNCCPTPTMTVSITPGSPSAERLCMSRGLALLLTLFLSLAALMPLAVHAADPAPVESRIAQLVISDGALAVNSRFALHLNPTLSDALEQGVMLTFRLDFELTRPRTTAWWRSLGDWFEPTATQRYRLSWHPLTRQYRVGIGQGNLYLSFARLDDALAIIGSARSWRVLPRSVVGRSPLKDFAGRIRLTLDTTRLPKPFQLNIIKSNDWALDSDWIPLTSGQGEGDD</sequence>
<dbReference type="Proteomes" id="UP000244173">
    <property type="component" value="Chromosome"/>
</dbReference>
<proteinExistence type="predicted"/>
<gene>
    <name evidence="1" type="ORF">DAI18_05680</name>
</gene>
<reference evidence="1 2" key="1">
    <citation type="submission" date="2018-04" db="EMBL/GenBank/DDBJ databases">
        <title>Denitrifier Microvirgula.</title>
        <authorList>
            <person name="Anderson E."/>
            <person name="Jang J."/>
            <person name="Ishii S."/>
        </authorList>
    </citation>
    <scope>NUCLEOTIDE SEQUENCE [LARGE SCALE GENOMIC DNA]</scope>
    <source>
        <strain evidence="1 2">BE2.4</strain>
    </source>
</reference>
<dbReference type="EMBL" id="CP028519">
    <property type="protein sequence ID" value="AVY93592.1"/>
    <property type="molecule type" value="Genomic_DNA"/>
</dbReference>
<dbReference type="AlphaFoldDB" id="A0A2S0P8B9"/>
<protein>
    <submittedName>
        <fullName evidence="1">DUF4390 domain-containing protein</fullName>
    </submittedName>
</protein>
<dbReference type="Pfam" id="PF14334">
    <property type="entry name" value="DUF4390"/>
    <property type="match status" value="1"/>
</dbReference>
<dbReference type="InterPro" id="IPR025500">
    <property type="entry name" value="DUF4390"/>
</dbReference>
<evidence type="ECO:0000313" key="1">
    <source>
        <dbReference type="EMBL" id="AVY93592.1"/>
    </source>
</evidence>
<accession>A0A2S0P8B9</accession>
<dbReference type="STRING" id="1122240.GCA_000620105_01191"/>